<keyword evidence="3" id="KW-1185">Reference proteome</keyword>
<dbReference type="InterPro" id="IPR008981">
    <property type="entry name" value="FMuLV_rcpt-bd"/>
</dbReference>
<protein>
    <recommendedName>
        <fullName evidence="4">Envelope protein</fullName>
    </recommendedName>
</protein>
<sequence>PRSSAEAHLEKMKKSEPWTELIIFILGLGLGLGTSWGSENSHQPQNVTWVVLDSHSDIVNWTSEKRPPNTWFPELQFDLGRVLLSTNDDDFIKKHHFYVCPGHKTERSYKMTCGGADQFYCAAWSCVSMGHIWWDPLFKGDLIQVTRVTQSLPCKRERKDGVTWGVRLYEKVRLGYQDEENLFTIKMIQSTLETLAAIGPNPVLRENSPREIEGTTRPTDRTSAIPEEPRRLANLIWVLMNASFGIINASNPNLINSCWFCYKPPYYEGLGMVAEYNVSESDQGCRWKKGSQTLQSITGQGVCIGKVPKKYQQYCNSTNSTIQEKQYYIPPMGGWWACNMGLTACAYGKIINQAGFCILVQILPRIYFHSESEMYQLYEQGGRLRVKREPISTFTIALLVGLGATGAGTGISSITKQYSQYNYLRQAIDEDLERIETSMSHLQKSLTSLSEVVLQNRRGLDLLFLQEGGLCVALREECCFYADHSGIVQDSEKTEGRTEPKKKRKGYHQGWFESLFNTSPWMTTLISTLIGPLILLLLILTFGPCILNKLINFMKDRIDTVQMMVLRQQYDPLAEACYLPPPLPFCSQEAC</sequence>
<dbReference type="AlphaFoldDB" id="A0A670YKN9"/>
<keyword evidence="1" id="KW-1133">Transmembrane helix</keyword>
<feature type="transmembrane region" description="Helical" evidence="1">
    <location>
        <begin position="521"/>
        <end position="547"/>
    </location>
</feature>
<dbReference type="Proteomes" id="UP000472273">
    <property type="component" value="Unplaced"/>
</dbReference>
<reference evidence="2" key="2">
    <citation type="submission" date="2025-09" db="UniProtKB">
        <authorList>
            <consortium name="Ensembl"/>
        </authorList>
    </citation>
    <scope>IDENTIFICATION</scope>
</reference>
<evidence type="ECO:0000313" key="3">
    <source>
        <dbReference type="Proteomes" id="UP000472273"/>
    </source>
</evidence>
<evidence type="ECO:0008006" key="4">
    <source>
        <dbReference type="Google" id="ProtNLM"/>
    </source>
</evidence>
<name>A0A670YKN9_PSETE</name>
<reference evidence="2" key="1">
    <citation type="submission" date="2025-08" db="UniProtKB">
        <authorList>
            <consortium name="Ensembl"/>
        </authorList>
    </citation>
    <scope>IDENTIFICATION</scope>
</reference>
<dbReference type="GeneTree" id="ENSGT00690000102286"/>
<evidence type="ECO:0000256" key="1">
    <source>
        <dbReference type="SAM" id="Phobius"/>
    </source>
</evidence>
<dbReference type="SUPFAM" id="SSF49830">
    <property type="entry name" value="ENV polyprotein, receptor-binding domain"/>
    <property type="match status" value="1"/>
</dbReference>
<evidence type="ECO:0000313" key="2">
    <source>
        <dbReference type="Ensembl" id="ENSPTXP00000011634.1"/>
    </source>
</evidence>
<dbReference type="SUPFAM" id="SSF58069">
    <property type="entry name" value="Virus ectodomain"/>
    <property type="match status" value="1"/>
</dbReference>
<proteinExistence type="predicted"/>
<dbReference type="Ensembl" id="ENSPTXT00000012014.1">
    <property type="protein sequence ID" value="ENSPTXP00000011634.1"/>
    <property type="gene ID" value="ENSPTXG00000008221.1"/>
</dbReference>
<dbReference type="CDD" id="cd09851">
    <property type="entry name" value="HTLV-1-like_HR1-HR2"/>
    <property type="match status" value="1"/>
</dbReference>
<dbReference type="InterPro" id="IPR018154">
    <property type="entry name" value="TLV/ENV_coat_polyprotein"/>
</dbReference>
<accession>A0A670YKN9</accession>
<dbReference type="Gene3D" id="1.10.287.210">
    <property type="match status" value="1"/>
</dbReference>
<organism evidence="2 3">
    <name type="scientific">Pseudonaja textilis</name>
    <name type="common">Eastern brown snake</name>
    <dbReference type="NCBI Taxonomy" id="8673"/>
    <lineage>
        <taxon>Eukaryota</taxon>
        <taxon>Metazoa</taxon>
        <taxon>Chordata</taxon>
        <taxon>Craniata</taxon>
        <taxon>Vertebrata</taxon>
        <taxon>Euteleostomi</taxon>
        <taxon>Lepidosauria</taxon>
        <taxon>Squamata</taxon>
        <taxon>Bifurcata</taxon>
        <taxon>Unidentata</taxon>
        <taxon>Episquamata</taxon>
        <taxon>Toxicofera</taxon>
        <taxon>Serpentes</taxon>
        <taxon>Colubroidea</taxon>
        <taxon>Elapidae</taxon>
        <taxon>Hydrophiinae</taxon>
        <taxon>Pseudonaja</taxon>
    </lineage>
</organism>
<dbReference type="PANTHER" id="PTHR10424:SF82">
    <property type="entry name" value="ENVELOPE GLYCOPROTEIN-RELATED"/>
    <property type="match status" value="1"/>
</dbReference>
<dbReference type="PANTHER" id="PTHR10424">
    <property type="entry name" value="VIRAL ENVELOPE PROTEIN"/>
    <property type="match status" value="1"/>
</dbReference>
<dbReference type="Pfam" id="PF00429">
    <property type="entry name" value="TLV_coat"/>
    <property type="match status" value="1"/>
</dbReference>
<keyword evidence="1" id="KW-0472">Membrane</keyword>
<keyword evidence="1" id="KW-0812">Transmembrane</keyword>
<dbReference type="OMA" id="FHSESEM"/>
<dbReference type="Gene3D" id="3.90.310.10">
    <property type="entry name" value="ENV polyprotein, receptor-binding domain"/>
    <property type="match status" value="1"/>
</dbReference>